<reference evidence="1" key="1">
    <citation type="submission" date="2023-01" db="EMBL/GenBank/DDBJ databases">
        <title>Genome assembly of the deep-sea coral Lophelia pertusa.</title>
        <authorList>
            <person name="Herrera S."/>
            <person name="Cordes E."/>
        </authorList>
    </citation>
    <scope>NUCLEOTIDE SEQUENCE</scope>
    <source>
        <strain evidence="1">USNM1676648</strain>
        <tissue evidence="1">Polyp</tissue>
    </source>
</reference>
<dbReference type="Proteomes" id="UP001163046">
    <property type="component" value="Unassembled WGS sequence"/>
</dbReference>
<gene>
    <name evidence="1" type="ORF">OS493_038290</name>
</gene>
<keyword evidence="2" id="KW-1185">Reference proteome</keyword>
<evidence type="ECO:0000313" key="1">
    <source>
        <dbReference type="EMBL" id="KAJ7381915.1"/>
    </source>
</evidence>
<organism evidence="1 2">
    <name type="scientific">Desmophyllum pertusum</name>
    <dbReference type="NCBI Taxonomy" id="174260"/>
    <lineage>
        <taxon>Eukaryota</taxon>
        <taxon>Metazoa</taxon>
        <taxon>Cnidaria</taxon>
        <taxon>Anthozoa</taxon>
        <taxon>Hexacorallia</taxon>
        <taxon>Scleractinia</taxon>
        <taxon>Caryophylliina</taxon>
        <taxon>Caryophylliidae</taxon>
        <taxon>Desmophyllum</taxon>
    </lineage>
</organism>
<dbReference type="OrthoDB" id="10557561at2759"/>
<evidence type="ECO:0000313" key="2">
    <source>
        <dbReference type="Proteomes" id="UP001163046"/>
    </source>
</evidence>
<dbReference type="AlphaFoldDB" id="A0A9X0D048"/>
<protein>
    <submittedName>
        <fullName evidence="1">Uncharacterized protein</fullName>
    </submittedName>
</protein>
<accession>A0A9X0D048</accession>
<name>A0A9X0D048_9CNID</name>
<dbReference type="EMBL" id="MU825964">
    <property type="protein sequence ID" value="KAJ7381915.1"/>
    <property type="molecule type" value="Genomic_DNA"/>
</dbReference>
<sequence length="134" mass="15872">MGTKFKSARVGKSSNLTEQIETEDLKDFWRKRQFNQFLKRFKDILSSPPLTEDDEQLDLYTQAEFVVRFMIVDKDVTLPIEKMLIEYFSPVWNRETRVGFSFGNANSETNPWNKFHIQGDEDTIIGMLEKLRIR</sequence>
<comment type="caution">
    <text evidence="1">The sequence shown here is derived from an EMBL/GenBank/DDBJ whole genome shotgun (WGS) entry which is preliminary data.</text>
</comment>
<proteinExistence type="predicted"/>